<dbReference type="AlphaFoldDB" id="A0A8J7KB93"/>
<accession>A0A8J7KB93</accession>
<evidence type="ECO:0000313" key="2">
    <source>
        <dbReference type="Proteomes" id="UP000608754"/>
    </source>
</evidence>
<evidence type="ECO:0000313" key="1">
    <source>
        <dbReference type="EMBL" id="MBF0598375.1"/>
    </source>
</evidence>
<keyword evidence="2" id="KW-1185">Reference proteome</keyword>
<comment type="caution">
    <text evidence="1">The sequence shown here is derived from an EMBL/GenBank/DDBJ whole genome shotgun (WGS) entry which is preliminary data.</text>
</comment>
<reference evidence="1" key="1">
    <citation type="submission" date="2020-10" db="EMBL/GenBank/DDBJ databases">
        <authorList>
            <person name="Lu T."/>
            <person name="Wang Q."/>
            <person name="Han X."/>
        </authorList>
    </citation>
    <scope>NUCLEOTIDE SEQUENCE</scope>
    <source>
        <strain evidence="1">WQ 117</strain>
    </source>
</reference>
<protein>
    <submittedName>
        <fullName evidence="1">Uncharacterized protein</fullName>
    </submittedName>
</protein>
<gene>
    <name evidence="1" type="ORF">IM532_13140</name>
</gene>
<dbReference type="RefSeq" id="WP_194183960.1">
    <property type="nucleotide sequence ID" value="NZ_JADGIK010000016.1"/>
</dbReference>
<dbReference type="EMBL" id="JADGIK010000016">
    <property type="protein sequence ID" value="MBF0598375.1"/>
    <property type="molecule type" value="Genomic_DNA"/>
</dbReference>
<name>A0A8J7KB93_9FLAO</name>
<dbReference type="Proteomes" id="UP000608754">
    <property type="component" value="Unassembled WGS sequence"/>
</dbReference>
<proteinExistence type="predicted"/>
<sequence length="145" mass="17572">MNNLNKIFTIKLIKTNFCIVCFLFLTNTLFSQDCVLPNGHYRVEFNKQFENYSNFEFQIKSDSIVYFEENSKIYRKIERNEHCYLVFEKIEIDESNMSEVEKILNKQNPFYTFKKINHNTYDFIFRVDLHVMINSGKFILIDDEK</sequence>
<organism evidence="1 2">
    <name type="scientific">Faecalibacter rhinopitheci</name>
    <dbReference type="NCBI Taxonomy" id="2779678"/>
    <lineage>
        <taxon>Bacteria</taxon>
        <taxon>Pseudomonadati</taxon>
        <taxon>Bacteroidota</taxon>
        <taxon>Flavobacteriia</taxon>
        <taxon>Flavobacteriales</taxon>
        <taxon>Weeksellaceae</taxon>
        <taxon>Faecalibacter</taxon>
    </lineage>
</organism>